<dbReference type="CDD" id="cd04590">
    <property type="entry name" value="CBS_pair_CorC_HlyC_assoc"/>
    <property type="match status" value="1"/>
</dbReference>
<dbReference type="Pfam" id="PF01595">
    <property type="entry name" value="CNNM"/>
    <property type="match status" value="1"/>
</dbReference>
<dbReference type="InterPro" id="IPR016169">
    <property type="entry name" value="FAD-bd_PCMH_sub2"/>
</dbReference>
<dbReference type="SUPFAM" id="SSF56176">
    <property type="entry name" value="FAD-binding/transporter-associated domain-like"/>
    <property type="match status" value="1"/>
</dbReference>
<evidence type="ECO:0000256" key="4">
    <source>
        <dbReference type="ARBA" id="ARBA00022692"/>
    </source>
</evidence>
<evidence type="ECO:0000259" key="12">
    <source>
        <dbReference type="PROSITE" id="PS51371"/>
    </source>
</evidence>
<dbReference type="PANTHER" id="PTHR43099:SF6">
    <property type="entry name" value="UPF0053 PROTEIN RV1842C"/>
    <property type="match status" value="1"/>
</dbReference>
<dbReference type="SUPFAM" id="SSF54631">
    <property type="entry name" value="CBS-domain pair"/>
    <property type="match status" value="1"/>
</dbReference>
<comment type="caution">
    <text evidence="14">The sequence shown here is derived from an EMBL/GenBank/DDBJ whole genome shotgun (WGS) entry which is preliminary data.</text>
</comment>
<evidence type="ECO:0000259" key="13">
    <source>
        <dbReference type="PROSITE" id="PS51846"/>
    </source>
</evidence>
<keyword evidence="8 10" id="KW-0472">Membrane</keyword>
<reference evidence="14 15" key="1">
    <citation type="submission" date="2018-09" db="EMBL/GenBank/DDBJ databases">
        <title>Novel species of Cryobacterium.</title>
        <authorList>
            <person name="Liu Q."/>
            <person name="Xin Y.-H."/>
        </authorList>
    </citation>
    <scope>NUCLEOTIDE SEQUENCE [LARGE SCALE GENOMIC DNA]</scope>
    <source>
        <strain evidence="14 15">Hh39</strain>
    </source>
</reference>
<dbReference type="PROSITE" id="PS51371">
    <property type="entry name" value="CBS"/>
    <property type="match status" value="2"/>
</dbReference>
<evidence type="ECO:0000256" key="7">
    <source>
        <dbReference type="ARBA" id="ARBA00023122"/>
    </source>
</evidence>
<dbReference type="InterPro" id="IPR046342">
    <property type="entry name" value="CBS_dom_sf"/>
</dbReference>
<dbReference type="GO" id="GO:0050660">
    <property type="term" value="F:flavin adenine dinucleotide binding"/>
    <property type="evidence" value="ECO:0007669"/>
    <property type="project" value="InterPro"/>
</dbReference>
<comment type="similarity">
    <text evidence="2">Belongs to the UPF0053 family.</text>
</comment>
<evidence type="ECO:0000256" key="5">
    <source>
        <dbReference type="ARBA" id="ARBA00022737"/>
    </source>
</evidence>
<organism evidence="14 15">
    <name type="scientific">Cryobacterium melibiosiphilum</name>
    <dbReference type="NCBI Taxonomy" id="995039"/>
    <lineage>
        <taxon>Bacteria</taxon>
        <taxon>Bacillati</taxon>
        <taxon>Actinomycetota</taxon>
        <taxon>Actinomycetes</taxon>
        <taxon>Micrococcales</taxon>
        <taxon>Microbacteriaceae</taxon>
        <taxon>Cryobacterium</taxon>
    </lineage>
</organism>
<dbReference type="Pfam" id="PF03471">
    <property type="entry name" value="CorC_HlyC"/>
    <property type="match status" value="1"/>
</dbReference>
<keyword evidence="15" id="KW-1185">Reference proteome</keyword>
<dbReference type="SMART" id="SM01091">
    <property type="entry name" value="CorC_HlyC"/>
    <property type="match status" value="1"/>
</dbReference>
<dbReference type="PANTHER" id="PTHR43099">
    <property type="entry name" value="UPF0053 PROTEIN YRKA"/>
    <property type="match status" value="1"/>
</dbReference>
<protein>
    <submittedName>
        <fullName evidence="14">HlyC/CorC family transporter</fullName>
    </submittedName>
</protein>
<dbReference type="GO" id="GO:0005886">
    <property type="term" value="C:plasma membrane"/>
    <property type="evidence" value="ECO:0007669"/>
    <property type="project" value="UniProtKB-SubCell"/>
</dbReference>
<dbReference type="InterPro" id="IPR005170">
    <property type="entry name" value="Transptr-assoc_dom"/>
</dbReference>
<dbReference type="InterPro" id="IPR002550">
    <property type="entry name" value="CNNM"/>
</dbReference>
<name>A0A3A5MJE0_9MICO</name>
<evidence type="ECO:0000256" key="2">
    <source>
        <dbReference type="ARBA" id="ARBA00006337"/>
    </source>
</evidence>
<dbReference type="InterPro" id="IPR000644">
    <property type="entry name" value="CBS_dom"/>
</dbReference>
<evidence type="ECO:0000256" key="10">
    <source>
        <dbReference type="PROSITE-ProRule" id="PRU01193"/>
    </source>
</evidence>
<dbReference type="EMBL" id="QZVS01000085">
    <property type="protein sequence ID" value="RJT88039.1"/>
    <property type="molecule type" value="Genomic_DNA"/>
</dbReference>
<keyword evidence="3" id="KW-1003">Cell membrane</keyword>
<dbReference type="InterPro" id="IPR051676">
    <property type="entry name" value="UPF0053_domain"/>
</dbReference>
<evidence type="ECO:0000256" key="1">
    <source>
        <dbReference type="ARBA" id="ARBA00004651"/>
    </source>
</evidence>
<dbReference type="Gene3D" id="3.30.465.10">
    <property type="match status" value="1"/>
</dbReference>
<keyword evidence="7 9" id="KW-0129">CBS domain</keyword>
<keyword evidence="5" id="KW-0677">Repeat</keyword>
<sequence length="467" mass="49837">MEILALIIGVILIAACGAFVAAEFSLITVNRNDAEAAAEGGDKRSQGVLKAMKTMSTQLSGAQLGITVTNLGIGFLAEPAIANIVDGPLLSLGLSEAGATTVSVTIALVLATALTMIFGELIPKNLAIARPLATARAVQGFQRGFTTSTAYLIRLFNGTANRVVRLLGFEPQEELASARSPEELLGLVRHSARQGALAVDTAELVERSFAFGDRRANDVMTPRGQILSLDPDDSVHELLIRAKATGHSRFPIIGGDGEGTVLGLVHVRHALAVPYLDRDRVTVGQVMGPVTTVPDTVELDGLMDTLRHGGLQMAVLIDEFGDTAGLVTLEDLVEELVGEVRDEHDPVQETITSDADGAWDLEASLRPDEASQHLGVLVPEHEEYDTLAGLVTLELGRLARVGDTIEITSADVPGEPASRIRFDVTAMDDHRIDRVRILVHTIDPDEDPDHEHGPTAASTLERTERHS</sequence>
<evidence type="ECO:0000313" key="15">
    <source>
        <dbReference type="Proteomes" id="UP000272015"/>
    </source>
</evidence>
<dbReference type="PROSITE" id="PS51846">
    <property type="entry name" value="CNNM"/>
    <property type="match status" value="1"/>
</dbReference>
<dbReference type="InterPro" id="IPR036318">
    <property type="entry name" value="FAD-bd_PCMH-like_sf"/>
</dbReference>
<dbReference type="Gene3D" id="3.10.580.10">
    <property type="entry name" value="CBS-domain"/>
    <property type="match status" value="1"/>
</dbReference>
<evidence type="ECO:0000256" key="6">
    <source>
        <dbReference type="ARBA" id="ARBA00022989"/>
    </source>
</evidence>
<evidence type="ECO:0000256" key="9">
    <source>
        <dbReference type="PROSITE-ProRule" id="PRU00703"/>
    </source>
</evidence>
<feature type="domain" description="CNNM transmembrane" evidence="13">
    <location>
        <begin position="1"/>
        <end position="201"/>
    </location>
</feature>
<evidence type="ECO:0000256" key="11">
    <source>
        <dbReference type="SAM" id="MobiDB-lite"/>
    </source>
</evidence>
<dbReference type="OrthoDB" id="110231at2"/>
<feature type="domain" description="CBS" evidence="12">
    <location>
        <begin position="220"/>
        <end position="280"/>
    </location>
</feature>
<dbReference type="Proteomes" id="UP000272015">
    <property type="component" value="Unassembled WGS sequence"/>
</dbReference>
<keyword evidence="6 10" id="KW-1133">Transmembrane helix</keyword>
<keyword evidence="4 10" id="KW-0812">Transmembrane</keyword>
<feature type="region of interest" description="Disordered" evidence="11">
    <location>
        <begin position="443"/>
        <end position="467"/>
    </location>
</feature>
<dbReference type="RefSeq" id="WP_119974848.1">
    <property type="nucleotide sequence ID" value="NZ_JBHSQA010000012.1"/>
</dbReference>
<dbReference type="InterPro" id="IPR044751">
    <property type="entry name" value="Ion_transp-like_CBS"/>
</dbReference>
<gene>
    <name evidence="14" type="ORF">D6T64_11650</name>
</gene>
<accession>A0A3A5MJE0</accession>
<evidence type="ECO:0000256" key="8">
    <source>
        <dbReference type="ARBA" id="ARBA00023136"/>
    </source>
</evidence>
<feature type="domain" description="CBS" evidence="12">
    <location>
        <begin position="286"/>
        <end position="343"/>
    </location>
</feature>
<dbReference type="AlphaFoldDB" id="A0A3A5MJE0"/>
<evidence type="ECO:0000313" key="14">
    <source>
        <dbReference type="EMBL" id="RJT88039.1"/>
    </source>
</evidence>
<evidence type="ECO:0000256" key="3">
    <source>
        <dbReference type="ARBA" id="ARBA00022475"/>
    </source>
</evidence>
<proteinExistence type="inferred from homology"/>
<dbReference type="Pfam" id="PF00571">
    <property type="entry name" value="CBS"/>
    <property type="match status" value="2"/>
</dbReference>
<comment type="subcellular location">
    <subcellularLocation>
        <location evidence="1">Cell membrane</location>
        <topology evidence="1">Multi-pass membrane protein</topology>
    </subcellularLocation>
</comment>